<evidence type="ECO:0000256" key="1">
    <source>
        <dbReference type="SAM" id="SignalP"/>
    </source>
</evidence>
<name>A0A7M5WWV0_9CNID</name>
<dbReference type="Proteomes" id="UP000594262">
    <property type="component" value="Unplaced"/>
</dbReference>
<feature type="chain" id="PRO_5029661021" evidence="1">
    <location>
        <begin position="18"/>
        <end position="609"/>
    </location>
</feature>
<keyword evidence="1" id="KW-0732">Signal</keyword>
<keyword evidence="3" id="KW-1185">Reference proteome</keyword>
<organism evidence="2 3">
    <name type="scientific">Clytia hemisphaerica</name>
    <dbReference type="NCBI Taxonomy" id="252671"/>
    <lineage>
        <taxon>Eukaryota</taxon>
        <taxon>Metazoa</taxon>
        <taxon>Cnidaria</taxon>
        <taxon>Hydrozoa</taxon>
        <taxon>Hydroidolina</taxon>
        <taxon>Leptothecata</taxon>
        <taxon>Obeliida</taxon>
        <taxon>Clytiidae</taxon>
        <taxon>Clytia</taxon>
    </lineage>
</organism>
<dbReference type="SUPFAM" id="SSF48371">
    <property type="entry name" value="ARM repeat"/>
    <property type="match status" value="1"/>
</dbReference>
<dbReference type="InterPro" id="IPR016024">
    <property type="entry name" value="ARM-type_fold"/>
</dbReference>
<sequence>MKLIGFIFLALLGLTYAAPQYQDGQLHIPDKCSDVLAVKVCDNLEAIAKRLKLKAEDVTKAVVDAVKKGKTSSVEIYNAAKDFLINEVATKKCEDFTTVENCQKLRKVAAFMKLNAEKVEEFVRKAVAEGAVQAADIYAKAMEYYKNEIKTKKCEDLLSVSQCTYLRNLAGKLKVKFDDLEDAIKDAYLETLGDAKALVTKVVAVLKDYALNTKCEDLLNPDLCSALRRFAATTKVQFPVLMEKAVDLLISGYSAGKSLLNGIFKAVDYFYDCTDVFDQSSCDKLKKVAEFIGFGVQEVEEFIKKYVPIAVQKGKDLIKNFPEMMKELGKYLKDKICDNTILCDDAQLSDEQFIFADQVGIFDWDLIKQKIKEYIEIKYPGLQDKVKQKVLDVVNRATNVADLVKESFKEIWQVGGEHAAFVKQILKDLIANIKNIVSPSVPQISYDAVSRLQALKDKIMKYIEAKYPKLTADIKAKIQNIFDKATNIGQIIANAISELLRVHGDNADIVKQIIRDLIKKVKDELKSGISKRSVDFDELKNKLKEYLENKVPQLQAQIKEQLKAVIDKAQSKFQLIREFIKTVWQMSKDKKDEVVKVVKELIEQLKNFN</sequence>
<reference evidence="2" key="1">
    <citation type="submission" date="2021-01" db="UniProtKB">
        <authorList>
            <consortium name="EnsemblMetazoa"/>
        </authorList>
    </citation>
    <scope>IDENTIFICATION</scope>
</reference>
<proteinExistence type="predicted"/>
<feature type="signal peptide" evidence="1">
    <location>
        <begin position="1"/>
        <end position="17"/>
    </location>
</feature>
<protein>
    <submittedName>
        <fullName evidence="2">Uncharacterized protein</fullName>
    </submittedName>
</protein>
<dbReference type="OrthoDB" id="6036781at2759"/>
<evidence type="ECO:0000313" key="2">
    <source>
        <dbReference type="EnsemblMetazoa" id="CLYHEMP014414.2"/>
    </source>
</evidence>
<dbReference type="EnsemblMetazoa" id="CLYHEMT014414.2">
    <property type="protein sequence ID" value="CLYHEMP014414.2"/>
    <property type="gene ID" value="CLYHEMG014414"/>
</dbReference>
<evidence type="ECO:0000313" key="3">
    <source>
        <dbReference type="Proteomes" id="UP000594262"/>
    </source>
</evidence>
<dbReference type="AlphaFoldDB" id="A0A7M5WWV0"/>
<accession>A0A7M5WWV0</accession>